<gene>
    <name evidence="1" type="ORF">NOCA2200001</name>
</gene>
<dbReference type="EMBL" id="CZKA01000013">
    <property type="protein sequence ID" value="CUR54611.1"/>
    <property type="molecule type" value="Genomic_DNA"/>
</dbReference>
<organism evidence="1">
    <name type="scientific">metagenome</name>
    <dbReference type="NCBI Taxonomy" id="256318"/>
    <lineage>
        <taxon>unclassified sequences</taxon>
        <taxon>metagenomes</taxon>
    </lineage>
</organism>
<proteinExistence type="predicted"/>
<name>A0A2P2BXZ1_9ZZZZ</name>
<sequence length="75" mass="8075">MSIGTQRDLAFTLRLAEIGHPSVRFRWFNSPLAHNSPRPSDLGASRISVCSVTCGVARASLRSGRKASGWLASCC</sequence>
<dbReference type="AlphaFoldDB" id="A0A2P2BXZ1"/>
<reference evidence="1" key="1">
    <citation type="submission" date="2015-08" db="EMBL/GenBank/DDBJ databases">
        <authorList>
            <person name="Babu N.S."/>
            <person name="Beckwith C.J."/>
            <person name="Beseler K.G."/>
            <person name="Brison A."/>
            <person name="Carone J.V."/>
            <person name="Caskin T.P."/>
            <person name="Diamond M."/>
            <person name="Durham M.E."/>
            <person name="Foxe J.M."/>
            <person name="Go M."/>
            <person name="Henderson B.A."/>
            <person name="Jones I.B."/>
            <person name="McGettigan J.A."/>
            <person name="Micheletti S.J."/>
            <person name="Nasrallah M.E."/>
            <person name="Ortiz D."/>
            <person name="Piller C.R."/>
            <person name="Privatt S.R."/>
            <person name="Schneider S.L."/>
            <person name="Sharp S."/>
            <person name="Smith T.C."/>
            <person name="Stanton J.D."/>
            <person name="Ullery H.E."/>
            <person name="Wilson R.J."/>
            <person name="Serrano M.G."/>
            <person name="Buck G."/>
            <person name="Lee V."/>
            <person name="Wang Y."/>
            <person name="Carvalho R."/>
            <person name="Voegtly L."/>
            <person name="Shi R."/>
            <person name="Duckworth R."/>
            <person name="Johnson A."/>
            <person name="Loviza R."/>
            <person name="Walstead R."/>
            <person name="Shah Z."/>
            <person name="Kiflezghi M."/>
            <person name="Wade K."/>
            <person name="Ball S.L."/>
            <person name="Bradley K.W."/>
            <person name="Asai D.J."/>
            <person name="Bowman C.A."/>
            <person name="Russell D.A."/>
            <person name="Pope W.H."/>
            <person name="Jacobs-Sera D."/>
            <person name="Hendrix R.W."/>
            <person name="Hatfull G.F."/>
        </authorList>
    </citation>
    <scope>NUCLEOTIDE SEQUENCE</scope>
</reference>
<accession>A0A2P2BXZ1</accession>
<evidence type="ECO:0000313" key="1">
    <source>
        <dbReference type="EMBL" id="CUR54611.1"/>
    </source>
</evidence>
<protein>
    <submittedName>
        <fullName evidence="1">Uncharacterized protein</fullName>
    </submittedName>
</protein>